<protein>
    <submittedName>
        <fullName evidence="1">Uncharacterized protein</fullName>
    </submittedName>
</protein>
<accession>A0ACC0WU43</accession>
<proteinExistence type="predicted"/>
<sequence>MGAWHARRVLLRHNVTAIPERYILKLWRWDTLLLDNEGSAEVGPAVSAEVSVAVRAQVSDKVAEVAGVVSEVAEVVSEVAEAVSEVAQVAAAAVSIMVAEEDATPARAAAFADFQHHVQRQLPVPPVVRNPAAVAGQGMRPAFSLASRPPCPPAIQRDGDADVAGNMDMMGEITIVYDETVSNRRRRGEVNRAVAEEAKYKNSSLKL</sequence>
<name>A0ACC0WU43_9STRA</name>
<comment type="caution">
    <text evidence="1">The sequence shown here is derived from an EMBL/GenBank/DDBJ whole genome shotgun (WGS) entry which is preliminary data.</text>
</comment>
<dbReference type="Proteomes" id="UP001163321">
    <property type="component" value="Chromosome 1"/>
</dbReference>
<reference evidence="1 2" key="1">
    <citation type="journal article" date="2022" name="bioRxiv">
        <title>The genome of the oomycete Peronosclerospora sorghi, a cosmopolitan pathogen of maize and sorghum, is inflated with dispersed pseudogenes.</title>
        <authorList>
            <person name="Fletcher K."/>
            <person name="Martin F."/>
            <person name="Isakeit T."/>
            <person name="Cavanaugh K."/>
            <person name="Magill C."/>
            <person name="Michelmore R."/>
        </authorList>
    </citation>
    <scope>NUCLEOTIDE SEQUENCE [LARGE SCALE GENOMIC DNA]</scope>
    <source>
        <strain evidence="1">P6</strain>
    </source>
</reference>
<evidence type="ECO:0000313" key="2">
    <source>
        <dbReference type="Proteomes" id="UP001163321"/>
    </source>
</evidence>
<gene>
    <name evidence="1" type="ORF">PsorP6_001161</name>
</gene>
<keyword evidence="2" id="KW-1185">Reference proteome</keyword>
<organism evidence="1 2">
    <name type="scientific">Peronosclerospora sorghi</name>
    <dbReference type="NCBI Taxonomy" id="230839"/>
    <lineage>
        <taxon>Eukaryota</taxon>
        <taxon>Sar</taxon>
        <taxon>Stramenopiles</taxon>
        <taxon>Oomycota</taxon>
        <taxon>Peronosporomycetes</taxon>
        <taxon>Peronosporales</taxon>
        <taxon>Peronosporaceae</taxon>
        <taxon>Peronosclerospora</taxon>
    </lineage>
</organism>
<evidence type="ECO:0000313" key="1">
    <source>
        <dbReference type="EMBL" id="KAI9921481.1"/>
    </source>
</evidence>
<dbReference type="EMBL" id="CM047580">
    <property type="protein sequence ID" value="KAI9921481.1"/>
    <property type="molecule type" value="Genomic_DNA"/>
</dbReference>